<dbReference type="InterPro" id="IPR010064">
    <property type="entry name" value="HK97-gp10_tail"/>
</dbReference>
<geneLocation type="plasmid" evidence="1 2">
    <name>pYPD9-1</name>
</geneLocation>
<name>A0ABY3SRH6_9BACL</name>
<evidence type="ECO:0000313" key="2">
    <source>
        <dbReference type="Proteomes" id="UP001649230"/>
    </source>
</evidence>
<protein>
    <recommendedName>
        <fullName evidence="3">HK97 gp10 family phage protein</fullName>
    </recommendedName>
</protein>
<evidence type="ECO:0000313" key="1">
    <source>
        <dbReference type="EMBL" id="UJF36633.1"/>
    </source>
</evidence>
<proteinExistence type="predicted"/>
<evidence type="ECO:0008006" key="3">
    <source>
        <dbReference type="Google" id="ProtNLM"/>
    </source>
</evidence>
<organism evidence="1 2">
    <name type="scientific">Paenibacillus hexagrammi</name>
    <dbReference type="NCBI Taxonomy" id="2908839"/>
    <lineage>
        <taxon>Bacteria</taxon>
        <taxon>Bacillati</taxon>
        <taxon>Bacillota</taxon>
        <taxon>Bacilli</taxon>
        <taxon>Bacillales</taxon>
        <taxon>Paenibacillaceae</taxon>
        <taxon>Paenibacillus</taxon>
    </lineage>
</organism>
<dbReference type="RefSeq" id="WP_235123183.1">
    <property type="nucleotide sequence ID" value="NZ_CP090979.1"/>
</dbReference>
<keyword evidence="1" id="KW-0614">Plasmid</keyword>
<gene>
    <name evidence="1" type="ORF">L0M14_30555</name>
</gene>
<dbReference type="EMBL" id="CP090979">
    <property type="protein sequence ID" value="UJF36633.1"/>
    <property type="molecule type" value="Genomic_DNA"/>
</dbReference>
<dbReference type="Pfam" id="PF04883">
    <property type="entry name" value="HK97-gp10_like"/>
    <property type="match status" value="1"/>
</dbReference>
<sequence>MPLNFDFEDFGFIKNVQELPVIVERETTNLLVDMAIWIKADLKKQVPVKTGNLRSSVRYELKDGYEKDASFFSVDYGKWIDEGTGVYGPSGKRIRPATKKAMYWKAENKFMSSIAGIKPRKFTQKTFRGALREVDPLIDSAASRIFRDVIGR</sequence>
<reference evidence="1 2" key="1">
    <citation type="journal article" date="2024" name="Int. J. Syst. Evol. Microbiol.">
        <title>Paenibacillus hexagrammi sp. nov., a novel bacterium isolated from the gut content of Hexagrammos agrammus.</title>
        <authorList>
            <person name="Jung H.K."/>
            <person name="Kim D.G."/>
            <person name="Zin H."/>
            <person name="Park J."/>
            <person name="Jung H."/>
            <person name="Kim Y.O."/>
            <person name="Kong H.J."/>
            <person name="Kim J.W."/>
            <person name="Kim Y.S."/>
        </authorList>
    </citation>
    <scope>NUCLEOTIDE SEQUENCE [LARGE SCALE GENOMIC DNA]</scope>
    <source>
        <strain evidence="1 2">YPD9-1</strain>
    </source>
</reference>
<accession>A0ABY3SRH6</accession>
<keyword evidence="2" id="KW-1185">Reference proteome</keyword>
<dbReference type="Proteomes" id="UP001649230">
    <property type="component" value="Plasmid pYPD9-1"/>
</dbReference>